<dbReference type="PROSITE" id="PS51352">
    <property type="entry name" value="THIOREDOXIN_2"/>
    <property type="match status" value="1"/>
</dbReference>
<dbReference type="Gene3D" id="3.40.30.10">
    <property type="entry name" value="Glutaredoxin"/>
    <property type="match status" value="1"/>
</dbReference>
<proteinExistence type="predicted"/>
<dbReference type="EMBL" id="CACVAP010000013">
    <property type="protein sequence ID" value="CAA6799122.1"/>
    <property type="molecule type" value="Genomic_DNA"/>
</dbReference>
<dbReference type="CDD" id="cd02966">
    <property type="entry name" value="TlpA_like_family"/>
    <property type="match status" value="1"/>
</dbReference>
<evidence type="ECO:0000259" key="1">
    <source>
        <dbReference type="PROSITE" id="PS51352"/>
    </source>
</evidence>
<dbReference type="PANTHER" id="PTHR42852">
    <property type="entry name" value="THIOL:DISULFIDE INTERCHANGE PROTEIN DSBE"/>
    <property type="match status" value="1"/>
</dbReference>
<dbReference type="InterPro" id="IPR000866">
    <property type="entry name" value="AhpC/TSA"/>
</dbReference>
<dbReference type="GO" id="GO:0016491">
    <property type="term" value="F:oxidoreductase activity"/>
    <property type="evidence" value="ECO:0007669"/>
    <property type="project" value="InterPro"/>
</dbReference>
<dbReference type="AlphaFoldDB" id="A0A6S6S1E9"/>
<evidence type="ECO:0000313" key="2">
    <source>
        <dbReference type="EMBL" id="CAA6799122.1"/>
    </source>
</evidence>
<dbReference type="InterPro" id="IPR013766">
    <property type="entry name" value="Thioredoxin_domain"/>
</dbReference>
<dbReference type="PANTHER" id="PTHR42852:SF13">
    <property type="entry name" value="PROTEIN DIPZ"/>
    <property type="match status" value="1"/>
</dbReference>
<dbReference type="SUPFAM" id="SSF52833">
    <property type="entry name" value="Thioredoxin-like"/>
    <property type="match status" value="1"/>
</dbReference>
<sequence length="237" mass="26299">MKITTRGLTQLSILTAALFLNTACFGLFGNGAEPKSTSNSAVMPTSTVANPSLMQIAPECSDDLNANSACQKNPIKAKELKPKKLITKAGGEVHNLKSIQGQTITVVERSNGYVFPELKNKIVILEMFGKNCSHCIKEMPIMNKLHRQYRNKLEIIALQVEGKMSSMQANALIRRHKITYPVVPGHTATNLQYHVQSTYGWTGILPFIMVIKNGVTEFTYRGQVTYDEINNDIRSIL</sequence>
<protein>
    <recommendedName>
        <fullName evidence="1">Thioredoxin domain-containing protein</fullName>
    </recommendedName>
</protein>
<dbReference type="InterPro" id="IPR036249">
    <property type="entry name" value="Thioredoxin-like_sf"/>
</dbReference>
<reference evidence="2" key="1">
    <citation type="submission" date="2020-01" db="EMBL/GenBank/DDBJ databases">
        <authorList>
            <person name="Meier V. D."/>
            <person name="Meier V D."/>
        </authorList>
    </citation>
    <scope>NUCLEOTIDE SEQUENCE</scope>
    <source>
        <strain evidence="2">HLG_WM_MAG_06</strain>
    </source>
</reference>
<gene>
    <name evidence="2" type="ORF">HELGO_WM29877</name>
</gene>
<organism evidence="2">
    <name type="scientific">uncultured Sulfurovum sp</name>
    <dbReference type="NCBI Taxonomy" id="269237"/>
    <lineage>
        <taxon>Bacteria</taxon>
        <taxon>Pseudomonadati</taxon>
        <taxon>Campylobacterota</taxon>
        <taxon>Epsilonproteobacteria</taxon>
        <taxon>Campylobacterales</taxon>
        <taxon>Sulfurovaceae</taxon>
        <taxon>Sulfurovum</taxon>
        <taxon>environmental samples</taxon>
    </lineage>
</organism>
<feature type="domain" description="Thioredoxin" evidence="1">
    <location>
        <begin position="75"/>
        <end position="237"/>
    </location>
</feature>
<dbReference type="GO" id="GO:0016209">
    <property type="term" value="F:antioxidant activity"/>
    <property type="evidence" value="ECO:0007669"/>
    <property type="project" value="InterPro"/>
</dbReference>
<name>A0A6S6S1E9_9BACT</name>
<accession>A0A6S6S1E9</accession>
<dbReference type="Pfam" id="PF00578">
    <property type="entry name" value="AhpC-TSA"/>
    <property type="match status" value="1"/>
</dbReference>
<dbReference type="InterPro" id="IPR050553">
    <property type="entry name" value="Thioredoxin_ResA/DsbE_sf"/>
</dbReference>